<reference evidence="1 2" key="1">
    <citation type="submission" date="2016-11" db="EMBL/GenBank/DDBJ databases">
        <authorList>
            <person name="Jaros S."/>
            <person name="Januszkiewicz K."/>
            <person name="Wedrychowicz H."/>
        </authorList>
    </citation>
    <scope>NUCLEOTIDE SEQUENCE [LARGE SCALE GENOMIC DNA]</scope>
    <source>
        <strain evidence="1 2">GAS86</strain>
    </source>
</reference>
<evidence type="ECO:0000313" key="2">
    <source>
        <dbReference type="Proteomes" id="UP000184693"/>
    </source>
</evidence>
<accession>A0A1N6EBK2</accession>
<organism evidence="1 2">
    <name type="scientific">Paraburkholderia phenazinium</name>
    <dbReference type="NCBI Taxonomy" id="60549"/>
    <lineage>
        <taxon>Bacteria</taxon>
        <taxon>Pseudomonadati</taxon>
        <taxon>Pseudomonadota</taxon>
        <taxon>Betaproteobacteria</taxon>
        <taxon>Burkholderiales</taxon>
        <taxon>Burkholderiaceae</taxon>
        <taxon>Paraburkholderia</taxon>
    </lineage>
</organism>
<dbReference type="AlphaFoldDB" id="A0A1N6EBK2"/>
<dbReference type="Proteomes" id="UP000184693">
    <property type="component" value="Unassembled WGS sequence"/>
</dbReference>
<dbReference type="OrthoDB" id="9055227at2"/>
<evidence type="ECO:0000313" key="1">
    <source>
        <dbReference type="EMBL" id="SIN80400.1"/>
    </source>
</evidence>
<sequence length="468" mass="50470">MSTEIVNSTESVEAPLQLSTYLAQPGENPALSRAPALKTSAEAAAAIQFLPDFLPDSGIEPDNRILIPTNVHRRLFMDVAQSVRASAIERDLSNPAYRSKVIAAHRFINHRRDTHGHSVLASDVTIPNVSTKVHLVVVPNGIGQHALISACQRVFQTENMLFEVPLEGRPKGIRFARMDTITAPFPPDGNPAKFGRTLVKQVSPIFDVRHALKAIREDEVGTAVQSLLLSLNVGMVIVGPVSHHMSKSRVAAGMWSMLGQIAAATGIPFVIVGTAGAAINLLEQGDAEAALTSRGVYCIDPFPLNSTKWELTAGSVWLKYFRAAGAEPFAWFTSALHAVSLGRVELAFKVGAFVAGTWSTGGKVELSKAQFIAYAYQALLLQQPMLEAVRRAQRAGTFTLGRIRWFSDWLQLPAVVQSVLALDGDNDSDKARAIMTAAALLEKLMKDANRAIQPAGTPSAKELQKAAT</sequence>
<proteinExistence type="predicted"/>
<name>A0A1N6EBK2_9BURK</name>
<gene>
    <name evidence="1" type="ORF">SAMN05444168_0415</name>
</gene>
<dbReference type="RefSeq" id="WP_074262758.1">
    <property type="nucleotide sequence ID" value="NZ_FSRM01000001.1"/>
</dbReference>
<dbReference type="EMBL" id="FSRM01000001">
    <property type="protein sequence ID" value="SIN80400.1"/>
    <property type="molecule type" value="Genomic_DNA"/>
</dbReference>
<protein>
    <submittedName>
        <fullName evidence="1">Uncharacterized protein</fullName>
    </submittedName>
</protein>